<dbReference type="PANTHER" id="PTHR33121:SF71">
    <property type="entry name" value="OXYGEN SENSOR PROTEIN DOSP"/>
    <property type="match status" value="1"/>
</dbReference>
<dbReference type="InterPro" id="IPR050706">
    <property type="entry name" value="Cyclic-di-GMP_PDE-like"/>
</dbReference>
<dbReference type="SUPFAM" id="SSF141868">
    <property type="entry name" value="EAL domain-like"/>
    <property type="match status" value="1"/>
</dbReference>
<dbReference type="Proteomes" id="UP001292084">
    <property type="component" value="Unassembled WGS sequence"/>
</dbReference>
<evidence type="ECO:0000313" key="3">
    <source>
        <dbReference type="Proteomes" id="UP001292084"/>
    </source>
</evidence>
<gene>
    <name evidence="2" type="ORF">UFB30_13940</name>
</gene>
<protein>
    <submittedName>
        <fullName evidence="2">EAL domain-containing protein</fullName>
    </submittedName>
</protein>
<organism evidence="2 3">
    <name type="scientific">Jeotgalibacillus haloalkalitolerans</name>
    <dbReference type="NCBI Taxonomy" id="3104292"/>
    <lineage>
        <taxon>Bacteria</taxon>
        <taxon>Bacillati</taxon>
        <taxon>Bacillota</taxon>
        <taxon>Bacilli</taxon>
        <taxon>Bacillales</taxon>
        <taxon>Caryophanaceae</taxon>
        <taxon>Jeotgalibacillus</taxon>
    </lineage>
</organism>
<comment type="caution">
    <text evidence="2">The sequence shown here is derived from an EMBL/GenBank/DDBJ whole genome shotgun (WGS) entry which is preliminary data.</text>
</comment>
<evidence type="ECO:0000259" key="1">
    <source>
        <dbReference type="PROSITE" id="PS50883"/>
    </source>
</evidence>
<dbReference type="Gene3D" id="3.20.20.450">
    <property type="entry name" value="EAL domain"/>
    <property type="match status" value="1"/>
</dbReference>
<dbReference type="EMBL" id="JAXQNN010000005">
    <property type="protein sequence ID" value="MDZ5713330.1"/>
    <property type="molecule type" value="Genomic_DNA"/>
</dbReference>
<dbReference type="CDD" id="cd01948">
    <property type="entry name" value="EAL"/>
    <property type="match status" value="1"/>
</dbReference>
<accession>A0ABU5KPZ2</accession>
<sequence>MNINTLVSEGVLTLDVAYFSPRSAAVKASKNTPFSSDGKKNMNPPASVSALKLSFSDEVKRAMRADEFKLYYQPQINVKTGELFGAEALIRWHHPERGVLYPDSFIPQAEYSGQIIDIERWTLGRLFRQQAEWQEQGEELTNIALNISGNHFVHGSLVTETAHLTHSYQIDPSYITLELTERINTELDVWVSQVSMLQDIGIKISIDDFGTGFNTMAHLVDVNVDFLKIDQSFIKKMTSDNRAFKVVQSLVQMAETLGAVPVAEGIESQEALHLYQQTGGQIVQGYHYSEAIQAQEFQNQYLSLEK</sequence>
<evidence type="ECO:0000313" key="2">
    <source>
        <dbReference type="EMBL" id="MDZ5713330.1"/>
    </source>
</evidence>
<proteinExistence type="predicted"/>
<dbReference type="PROSITE" id="PS50883">
    <property type="entry name" value="EAL"/>
    <property type="match status" value="1"/>
</dbReference>
<keyword evidence="3" id="KW-1185">Reference proteome</keyword>
<dbReference type="InterPro" id="IPR001633">
    <property type="entry name" value="EAL_dom"/>
</dbReference>
<dbReference type="Pfam" id="PF00563">
    <property type="entry name" value="EAL"/>
    <property type="match status" value="1"/>
</dbReference>
<name>A0ABU5KPZ2_9BACL</name>
<dbReference type="SMART" id="SM00052">
    <property type="entry name" value="EAL"/>
    <property type="match status" value="1"/>
</dbReference>
<feature type="domain" description="EAL" evidence="1">
    <location>
        <begin position="52"/>
        <end position="305"/>
    </location>
</feature>
<dbReference type="InterPro" id="IPR035919">
    <property type="entry name" value="EAL_sf"/>
</dbReference>
<reference evidence="2 3" key="1">
    <citation type="submission" date="2023-12" db="EMBL/GenBank/DDBJ databases">
        <title>Jeotgalibacillus haloalkaliphilus sp. nov., a novel salt-tolerant bacteria, isolated from the estuary of the Fenhe River into the Yellow River.</title>
        <authorList>
            <person name="Li Y."/>
        </authorList>
    </citation>
    <scope>NUCLEOTIDE SEQUENCE [LARGE SCALE GENOMIC DNA]</scope>
    <source>
        <strain evidence="2 3">HH7-29</strain>
    </source>
</reference>
<dbReference type="PANTHER" id="PTHR33121">
    <property type="entry name" value="CYCLIC DI-GMP PHOSPHODIESTERASE PDEF"/>
    <property type="match status" value="1"/>
</dbReference>